<protein>
    <submittedName>
        <fullName evidence="2">Uncharacterized protein</fullName>
    </submittedName>
</protein>
<evidence type="ECO:0000313" key="3">
    <source>
        <dbReference type="Proteomes" id="UP000826661"/>
    </source>
</evidence>
<keyword evidence="3" id="KW-1185">Reference proteome</keyword>
<dbReference type="EMBL" id="CP075867">
    <property type="protein sequence ID" value="QYT00971.1"/>
    <property type="molecule type" value="Genomic_DNA"/>
</dbReference>
<evidence type="ECO:0000313" key="2">
    <source>
        <dbReference type="EMBL" id="QYT00971.1"/>
    </source>
</evidence>
<evidence type="ECO:0000256" key="1">
    <source>
        <dbReference type="SAM" id="SignalP"/>
    </source>
</evidence>
<name>A0A8G0LJT6_9HYPO</name>
<dbReference type="Proteomes" id="UP000826661">
    <property type="component" value="Chromosome IV"/>
</dbReference>
<reference evidence="2 3" key="1">
    <citation type="journal article" date="2021" name="BMC Genomics">
        <title>Telomere-to-telomere genome assembly of asparaginase-producing Trichoderma simmonsii.</title>
        <authorList>
            <person name="Chung D."/>
            <person name="Kwon Y.M."/>
            <person name="Yang Y."/>
        </authorList>
    </citation>
    <scope>NUCLEOTIDE SEQUENCE [LARGE SCALE GENOMIC DNA]</scope>
    <source>
        <strain evidence="2 3">GH-Sj1</strain>
    </source>
</reference>
<organism evidence="2 3">
    <name type="scientific">Trichoderma simmonsii</name>
    <dbReference type="NCBI Taxonomy" id="1491479"/>
    <lineage>
        <taxon>Eukaryota</taxon>
        <taxon>Fungi</taxon>
        <taxon>Dikarya</taxon>
        <taxon>Ascomycota</taxon>
        <taxon>Pezizomycotina</taxon>
        <taxon>Sordariomycetes</taxon>
        <taxon>Hypocreomycetidae</taxon>
        <taxon>Hypocreales</taxon>
        <taxon>Hypocreaceae</taxon>
        <taxon>Trichoderma</taxon>
    </lineage>
</organism>
<feature type="chain" id="PRO_5034672160" evidence="1">
    <location>
        <begin position="19"/>
        <end position="403"/>
    </location>
</feature>
<feature type="signal peptide" evidence="1">
    <location>
        <begin position="1"/>
        <end position="18"/>
    </location>
</feature>
<proteinExistence type="predicted"/>
<dbReference type="AlphaFoldDB" id="A0A8G0LJT6"/>
<accession>A0A8G0LJT6</accession>
<sequence>MFIRLLLYISLQTPLCHLQDTIIEDRNARFDESTYSLRWCNLSTEEYWKRLHEIFPDKEEHDAYLRYGLDRTLIGPRIHVYPLEDSTMEDRNARFDEISYSLARRYLSSEDYRKAVNEIFTDPEERRAYLRRGLDDLPHLSNPSGILTPARFIEIADSISFLNPVEYKELLPGLTWAFRPWIPLGYENTTLYRLLPSIHNLAPQKSKCPLTDREILDTAFLGVNFTIQPSQPSLPLNRRALNLSEESTKSAESDDIEAPGFVFHELGTLQCLECETAEEMPTTLEQGDDVEGDWEPTGFSVVARLSHTGHIDGVYVMYNMNPRKEGFLSREQVTDGSWGIPPSSLGEQFSCARIGNAMRDFGFKVKLAWNEQIHHPVELVWAVKSSMGGAMRITVDDNYRRHM</sequence>
<keyword evidence="1" id="KW-0732">Signal</keyword>
<gene>
    <name evidence="2" type="ORF">H0G86_008029</name>
</gene>